<reference evidence="1" key="1">
    <citation type="submission" date="2014-09" db="EMBL/GenBank/DDBJ databases">
        <authorList>
            <person name="Magalhaes I.L.F."/>
            <person name="Oliveira U."/>
            <person name="Santos F.R."/>
            <person name="Vidigal T.H.D.A."/>
            <person name="Brescovit A.D."/>
            <person name="Santos A.J."/>
        </authorList>
    </citation>
    <scope>NUCLEOTIDE SEQUENCE</scope>
    <source>
        <tissue evidence="1">Shoot tissue taken approximately 20 cm above the soil surface</tissue>
    </source>
</reference>
<name>A0A0A9AW70_ARUDO</name>
<accession>A0A0A9AW70</accession>
<dbReference type="EMBL" id="GBRH01246538">
    <property type="protein sequence ID" value="JAD51357.1"/>
    <property type="molecule type" value="Transcribed_RNA"/>
</dbReference>
<organism evidence="1">
    <name type="scientific">Arundo donax</name>
    <name type="common">Giant reed</name>
    <name type="synonym">Donax arundinaceus</name>
    <dbReference type="NCBI Taxonomy" id="35708"/>
    <lineage>
        <taxon>Eukaryota</taxon>
        <taxon>Viridiplantae</taxon>
        <taxon>Streptophyta</taxon>
        <taxon>Embryophyta</taxon>
        <taxon>Tracheophyta</taxon>
        <taxon>Spermatophyta</taxon>
        <taxon>Magnoliopsida</taxon>
        <taxon>Liliopsida</taxon>
        <taxon>Poales</taxon>
        <taxon>Poaceae</taxon>
        <taxon>PACMAD clade</taxon>
        <taxon>Arundinoideae</taxon>
        <taxon>Arundineae</taxon>
        <taxon>Arundo</taxon>
    </lineage>
</organism>
<proteinExistence type="predicted"/>
<sequence length="13" mass="1391">MGKTAREVKRGTG</sequence>
<evidence type="ECO:0000313" key="1">
    <source>
        <dbReference type="EMBL" id="JAD51357.1"/>
    </source>
</evidence>
<protein>
    <submittedName>
        <fullName evidence="1">Uncharacterized protein</fullName>
    </submittedName>
</protein>
<reference evidence="1" key="2">
    <citation type="journal article" date="2015" name="Data Brief">
        <title>Shoot transcriptome of the giant reed, Arundo donax.</title>
        <authorList>
            <person name="Barrero R.A."/>
            <person name="Guerrero F.D."/>
            <person name="Moolhuijzen P."/>
            <person name="Goolsby J.A."/>
            <person name="Tidwell J."/>
            <person name="Bellgard S.E."/>
            <person name="Bellgard M.I."/>
        </authorList>
    </citation>
    <scope>NUCLEOTIDE SEQUENCE</scope>
    <source>
        <tissue evidence="1">Shoot tissue taken approximately 20 cm above the soil surface</tissue>
    </source>
</reference>